<dbReference type="RefSeq" id="WP_099216498.1">
    <property type="nucleotide sequence ID" value="NZ_PDUU01000018.1"/>
</dbReference>
<evidence type="ECO:0000313" key="3">
    <source>
        <dbReference type="Proteomes" id="UP000222163"/>
    </source>
</evidence>
<evidence type="ECO:0000256" key="1">
    <source>
        <dbReference type="SAM" id="SignalP"/>
    </source>
</evidence>
<protein>
    <submittedName>
        <fullName evidence="2">Uncharacterized protein</fullName>
    </submittedName>
</protein>
<gene>
    <name evidence="2" type="ORF">CSC81_14670</name>
</gene>
<comment type="caution">
    <text evidence="2">The sequence shown here is derived from an EMBL/GenBank/DDBJ whole genome shotgun (WGS) entry which is preliminary data.</text>
</comment>
<dbReference type="EMBL" id="PDUU01000018">
    <property type="protein sequence ID" value="PHN96387.1"/>
    <property type="molecule type" value="Genomic_DNA"/>
</dbReference>
<reference evidence="2 3" key="1">
    <citation type="journal article" date="2016" name="Nat. Commun.">
        <title>Microbial interactions lead to rapid micro-scale successions on model marine particles.</title>
        <authorList>
            <person name="Datta M.S."/>
            <person name="Sliwerska E."/>
            <person name="Gore J."/>
            <person name="Polz M.F."/>
            <person name="Cordero O.X."/>
        </authorList>
    </citation>
    <scope>NUCLEOTIDE SEQUENCE [LARGE SCALE GENOMIC DNA]</scope>
    <source>
        <strain evidence="2 3">4G03</strain>
    </source>
</reference>
<dbReference type="Proteomes" id="UP000222163">
    <property type="component" value="Unassembled WGS sequence"/>
</dbReference>
<dbReference type="AlphaFoldDB" id="A0A2G1BQT3"/>
<evidence type="ECO:0000313" key="2">
    <source>
        <dbReference type="EMBL" id="PHN96387.1"/>
    </source>
</evidence>
<sequence length="226" mass="23619">MKKVTTLVLLILSVTITAQVGIGTLTPNVSAQLDIKSDSKGLLIPRLNIDNLSTASPVSSATINESLLVYNTNSTSGKGFYYWNGRLWEKLADLATVSSLIDTQVDNQQIKSFFLNSSNILTLELENAGSKSVDLSSLLGENELLTGKGSPISNSIDPATGILYVDTNSGEIYSSDGNSWSPIVSTGADGKSAYQTGWDAGNTGKEADFITSLNGDAGATGANGAD</sequence>
<feature type="chain" id="PRO_5013578642" evidence="1">
    <location>
        <begin position="21"/>
        <end position="226"/>
    </location>
</feature>
<organism evidence="2 3">
    <name type="scientific">Tenacibaculum discolor</name>
    <dbReference type="NCBI Taxonomy" id="361581"/>
    <lineage>
        <taxon>Bacteria</taxon>
        <taxon>Pseudomonadati</taxon>
        <taxon>Bacteroidota</taxon>
        <taxon>Flavobacteriia</taxon>
        <taxon>Flavobacteriales</taxon>
        <taxon>Flavobacteriaceae</taxon>
        <taxon>Tenacibaculum</taxon>
    </lineage>
</organism>
<name>A0A2G1BQT3_9FLAO</name>
<proteinExistence type="predicted"/>
<accession>A0A2G1BQT3</accession>
<feature type="signal peptide" evidence="1">
    <location>
        <begin position="1"/>
        <end position="20"/>
    </location>
</feature>
<keyword evidence="1" id="KW-0732">Signal</keyword>